<dbReference type="Proteomes" id="UP000002358">
    <property type="component" value="Unassembled WGS sequence"/>
</dbReference>
<evidence type="ECO:0008006" key="3">
    <source>
        <dbReference type="Google" id="ProtNLM"/>
    </source>
</evidence>
<proteinExistence type="predicted"/>
<dbReference type="InParanoid" id="A0A7M7Q4K1"/>
<dbReference type="KEGG" id="nvi:116416703"/>
<dbReference type="EnsemblMetazoa" id="XM_031925919">
    <property type="protein sequence ID" value="XP_031781779"/>
    <property type="gene ID" value="LOC116416703"/>
</dbReference>
<dbReference type="SMR" id="A0A7M7Q4K1"/>
<evidence type="ECO:0000313" key="1">
    <source>
        <dbReference type="EnsemblMetazoa" id="XP_031781779"/>
    </source>
</evidence>
<dbReference type="GeneID" id="116416703"/>
<dbReference type="PANTHER" id="PTHR47326:SF1">
    <property type="entry name" value="HTH PSQ-TYPE DOMAIN-CONTAINING PROTEIN"/>
    <property type="match status" value="1"/>
</dbReference>
<dbReference type="Gene3D" id="3.30.420.10">
    <property type="entry name" value="Ribonuclease H-like superfamily/Ribonuclease H"/>
    <property type="match status" value="1"/>
</dbReference>
<organism evidence="1 2">
    <name type="scientific">Nasonia vitripennis</name>
    <name type="common">Parasitic wasp</name>
    <dbReference type="NCBI Taxonomy" id="7425"/>
    <lineage>
        <taxon>Eukaryota</taxon>
        <taxon>Metazoa</taxon>
        <taxon>Ecdysozoa</taxon>
        <taxon>Arthropoda</taxon>
        <taxon>Hexapoda</taxon>
        <taxon>Insecta</taxon>
        <taxon>Pterygota</taxon>
        <taxon>Neoptera</taxon>
        <taxon>Endopterygota</taxon>
        <taxon>Hymenoptera</taxon>
        <taxon>Apocrita</taxon>
        <taxon>Proctotrupomorpha</taxon>
        <taxon>Chalcidoidea</taxon>
        <taxon>Pteromalidae</taxon>
        <taxon>Pteromalinae</taxon>
        <taxon>Nasonia</taxon>
    </lineage>
</organism>
<dbReference type="AlphaFoldDB" id="A0A7M7Q4K1"/>
<reference evidence="1" key="1">
    <citation type="submission" date="2021-01" db="UniProtKB">
        <authorList>
            <consortium name="EnsemblMetazoa"/>
        </authorList>
    </citation>
    <scope>IDENTIFICATION</scope>
</reference>
<evidence type="ECO:0000313" key="2">
    <source>
        <dbReference type="Proteomes" id="UP000002358"/>
    </source>
</evidence>
<sequence length="219" mass="26499">MRLLFTLSAPSKRVLVSNQYCLDLFLYLIQFLYLDVSKESVRRIVRVTRRPYKPTKVQKVFQRDHERRQAYCEWGLRQLARNPLFFRRVCFSDESTFTNNGPINKQVTRMWSEQNPHWFIENDRQHRWKFNVWIGIVGDRIIGPIFYNENLTARRYRRLLRLINGRLHDNPIPQSQMWWQMDGAPAHNAAVVTEYLEERFPERWIGLNSPHVRSEDHLI</sequence>
<dbReference type="InterPro" id="IPR036397">
    <property type="entry name" value="RNaseH_sf"/>
</dbReference>
<name>A0A7M7Q4K1_NASVI</name>
<dbReference type="RefSeq" id="XP_031781779.1">
    <property type="nucleotide sequence ID" value="XM_031925919.1"/>
</dbReference>
<keyword evidence="2" id="KW-1185">Reference proteome</keyword>
<accession>A0A7M7Q4K1</accession>
<dbReference type="OrthoDB" id="7697359at2759"/>
<dbReference type="PANTHER" id="PTHR47326">
    <property type="entry name" value="TRANSPOSABLE ELEMENT TC3 TRANSPOSASE-LIKE PROTEIN"/>
    <property type="match status" value="1"/>
</dbReference>
<protein>
    <recommendedName>
        <fullName evidence="3">Transposase</fullName>
    </recommendedName>
</protein>
<dbReference type="GO" id="GO:0003676">
    <property type="term" value="F:nucleic acid binding"/>
    <property type="evidence" value="ECO:0007669"/>
    <property type="project" value="InterPro"/>
</dbReference>